<evidence type="ECO:0000313" key="2">
    <source>
        <dbReference type="Proteomes" id="UP000249066"/>
    </source>
</evidence>
<proteinExistence type="predicted"/>
<protein>
    <submittedName>
        <fullName evidence="1">Uncharacterized protein</fullName>
    </submittedName>
</protein>
<reference evidence="1 2" key="1">
    <citation type="submission" date="2017-08" db="EMBL/GenBank/DDBJ databases">
        <title>Infants hospitalized years apart are colonized by the same room-sourced microbial strains.</title>
        <authorList>
            <person name="Brooks B."/>
            <person name="Olm M.R."/>
            <person name="Firek B.A."/>
            <person name="Baker R."/>
            <person name="Thomas B.C."/>
            <person name="Morowitz M.J."/>
            <person name="Banfield J.F."/>
        </authorList>
    </citation>
    <scope>NUCLEOTIDE SEQUENCE [LARGE SCALE GENOMIC DNA]</scope>
    <source>
        <strain evidence="1">S2_018_000_R2_101</strain>
    </source>
</reference>
<dbReference type="EMBL" id="QFNN01000134">
    <property type="protein sequence ID" value="PZO87387.1"/>
    <property type="molecule type" value="Genomic_DNA"/>
</dbReference>
<accession>A0A2W5A214</accession>
<dbReference type="Proteomes" id="UP000249066">
    <property type="component" value="Unassembled WGS sequence"/>
</dbReference>
<evidence type="ECO:0000313" key="1">
    <source>
        <dbReference type="EMBL" id="PZO87387.1"/>
    </source>
</evidence>
<organism evidence="1 2">
    <name type="scientific">Sphingomonas sanxanigenens</name>
    <dbReference type="NCBI Taxonomy" id="397260"/>
    <lineage>
        <taxon>Bacteria</taxon>
        <taxon>Pseudomonadati</taxon>
        <taxon>Pseudomonadota</taxon>
        <taxon>Alphaproteobacteria</taxon>
        <taxon>Sphingomonadales</taxon>
        <taxon>Sphingomonadaceae</taxon>
        <taxon>Sphingomonas</taxon>
    </lineage>
</organism>
<dbReference type="AlphaFoldDB" id="A0A2W5A214"/>
<sequence length="74" mass="8456">MSRAINFSLTEAELRQRCKLHEVGISAIEGLPKGGTRLVCLTSRGAEIMRRRYPKEIIDRPQTRHPHFVSALQK</sequence>
<comment type="caution">
    <text evidence="1">The sequence shown here is derived from an EMBL/GenBank/DDBJ whole genome shotgun (WGS) entry which is preliminary data.</text>
</comment>
<gene>
    <name evidence="1" type="ORF">DI623_14845</name>
</gene>
<name>A0A2W5A214_9SPHN</name>